<evidence type="ECO:0000256" key="2">
    <source>
        <dbReference type="ARBA" id="ARBA00001946"/>
    </source>
</evidence>
<keyword evidence="7" id="KW-0460">Magnesium</keyword>
<dbReference type="SUPFAM" id="SSF56219">
    <property type="entry name" value="DNase I-like"/>
    <property type="match status" value="1"/>
</dbReference>
<organism evidence="10 11">
    <name type="scientific">Exiguobacterium aurantiacum</name>
    <dbReference type="NCBI Taxonomy" id="33987"/>
    <lineage>
        <taxon>Bacteria</taxon>
        <taxon>Bacillati</taxon>
        <taxon>Bacillota</taxon>
        <taxon>Bacilli</taxon>
        <taxon>Bacillales</taxon>
        <taxon>Bacillales Family XII. Incertae Sedis</taxon>
        <taxon>Exiguobacterium</taxon>
    </lineage>
</organism>
<keyword evidence="11" id="KW-1185">Reference proteome</keyword>
<dbReference type="RefSeq" id="WP_255177071.1">
    <property type="nucleotide sequence ID" value="NZ_CP101462.1"/>
</dbReference>
<comment type="cofactor">
    <cofactor evidence="1">
        <name>Mn(2+)</name>
        <dbReference type="ChEBI" id="CHEBI:29035"/>
    </cofactor>
</comment>
<evidence type="ECO:0000256" key="4">
    <source>
        <dbReference type="ARBA" id="ARBA00022723"/>
    </source>
</evidence>
<dbReference type="InterPro" id="IPR051547">
    <property type="entry name" value="TDP2-like"/>
</dbReference>
<name>A0ABY5FLS8_9BACL</name>
<protein>
    <submittedName>
        <fullName evidence="10">Endonuclease/exonuclease/phosphatase family protein</fullName>
    </submittedName>
</protein>
<keyword evidence="3" id="KW-0540">Nuclease</keyword>
<dbReference type="EMBL" id="CP101462">
    <property type="protein sequence ID" value="UTT42502.1"/>
    <property type="molecule type" value="Genomic_DNA"/>
</dbReference>
<dbReference type="InterPro" id="IPR005135">
    <property type="entry name" value="Endo/exonuclease/phosphatase"/>
</dbReference>
<reference evidence="10" key="1">
    <citation type="submission" date="2022-07" db="EMBL/GenBank/DDBJ databases">
        <title>Complete genome of CX2.</title>
        <authorList>
            <person name="Cao G."/>
        </authorList>
    </citation>
    <scope>NUCLEOTIDE SEQUENCE</scope>
    <source>
        <strain evidence="10">CX2</strain>
    </source>
</reference>
<dbReference type="Proteomes" id="UP001060325">
    <property type="component" value="Chromosome"/>
</dbReference>
<keyword evidence="10" id="KW-0255">Endonuclease</keyword>
<evidence type="ECO:0000313" key="10">
    <source>
        <dbReference type="EMBL" id="UTT42502.1"/>
    </source>
</evidence>
<keyword evidence="4" id="KW-0479">Metal-binding</keyword>
<evidence type="ECO:0000313" key="11">
    <source>
        <dbReference type="Proteomes" id="UP001060325"/>
    </source>
</evidence>
<evidence type="ECO:0000256" key="3">
    <source>
        <dbReference type="ARBA" id="ARBA00022722"/>
    </source>
</evidence>
<dbReference type="Gene3D" id="3.60.10.10">
    <property type="entry name" value="Endonuclease/exonuclease/phosphatase"/>
    <property type="match status" value="1"/>
</dbReference>
<keyword evidence="5" id="KW-0227">DNA damage</keyword>
<evidence type="ECO:0000256" key="5">
    <source>
        <dbReference type="ARBA" id="ARBA00022763"/>
    </source>
</evidence>
<dbReference type="GO" id="GO:0004519">
    <property type="term" value="F:endonuclease activity"/>
    <property type="evidence" value="ECO:0007669"/>
    <property type="project" value="UniProtKB-KW"/>
</dbReference>
<comment type="cofactor">
    <cofactor evidence="2">
        <name>Mg(2+)</name>
        <dbReference type="ChEBI" id="CHEBI:18420"/>
    </cofactor>
</comment>
<keyword evidence="6" id="KW-0378">Hydrolase</keyword>
<dbReference type="PANTHER" id="PTHR15822">
    <property type="entry name" value="TRAF AND TNF RECEPTOR-ASSOCIATED PROTEIN"/>
    <property type="match status" value="1"/>
</dbReference>
<dbReference type="PANTHER" id="PTHR15822:SF4">
    <property type="entry name" value="TYROSYL-DNA PHOSPHODIESTERASE 2"/>
    <property type="match status" value="1"/>
</dbReference>
<evidence type="ECO:0000259" key="9">
    <source>
        <dbReference type="Pfam" id="PF03372"/>
    </source>
</evidence>
<gene>
    <name evidence="10" type="ORF">NMQ00_13365</name>
</gene>
<proteinExistence type="predicted"/>
<dbReference type="InterPro" id="IPR036691">
    <property type="entry name" value="Endo/exonu/phosph_ase_sf"/>
</dbReference>
<keyword evidence="8" id="KW-0234">DNA repair</keyword>
<evidence type="ECO:0000256" key="7">
    <source>
        <dbReference type="ARBA" id="ARBA00022842"/>
    </source>
</evidence>
<evidence type="ECO:0000256" key="6">
    <source>
        <dbReference type="ARBA" id="ARBA00022801"/>
    </source>
</evidence>
<evidence type="ECO:0000256" key="8">
    <source>
        <dbReference type="ARBA" id="ARBA00023204"/>
    </source>
</evidence>
<accession>A0ABY5FLS8</accession>
<feature type="domain" description="Endonuclease/exonuclease/phosphatase" evidence="9">
    <location>
        <begin position="4"/>
        <end position="242"/>
    </location>
</feature>
<dbReference type="Pfam" id="PF03372">
    <property type="entry name" value="Exo_endo_phos"/>
    <property type="match status" value="1"/>
</dbReference>
<sequence length="252" mass="28572">MKIATFNLWNNPTLWSERIESICATVKMIDADVLALQEVKTHVGGERGISVAEQIANETGYPFCIFLAYPDSPDEGLAVLSHIPLDMNDAIWHHDVEEANYCAMRVTFRVAGHTFGLTNVHLNWRSPDIREAQVRAVREWIGAGVRYELLCGDFNDDPQSEIHRYLTGHRWMDVALCGRGGDEPTLDYVHNPYLKQDSLLKQPSRYDWMLLRHDEGDVPFISNVDVFGKTSVTDTDVLPSDHYGVLLDLDIT</sequence>
<evidence type="ECO:0000256" key="1">
    <source>
        <dbReference type="ARBA" id="ARBA00001936"/>
    </source>
</evidence>